<reference evidence="5" key="1">
    <citation type="submission" date="2016-10" db="EMBL/GenBank/DDBJ databases">
        <authorList>
            <person name="Varghese N."/>
            <person name="Submissions S."/>
        </authorList>
    </citation>
    <scope>NUCLEOTIDE SEQUENCE [LARGE SCALE GENOMIC DNA]</scope>
    <source>
        <strain evidence="5">LMG 26416</strain>
    </source>
</reference>
<keyword evidence="2" id="KW-0521">NADP</keyword>
<dbReference type="GO" id="GO:0016616">
    <property type="term" value="F:oxidoreductase activity, acting on the CH-OH group of donors, NAD or NADP as acceptor"/>
    <property type="evidence" value="ECO:0007669"/>
    <property type="project" value="TreeGrafter"/>
</dbReference>
<dbReference type="InterPro" id="IPR036291">
    <property type="entry name" value="NAD(P)-bd_dom_sf"/>
</dbReference>
<dbReference type="STRING" id="416943.SAMN05445871_4876"/>
<dbReference type="PANTHER" id="PTHR42760">
    <property type="entry name" value="SHORT-CHAIN DEHYDROGENASES/REDUCTASES FAMILY MEMBER"/>
    <property type="match status" value="1"/>
</dbReference>
<evidence type="ECO:0000313" key="4">
    <source>
        <dbReference type="EMBL" id="SEL96158.1"/>
    </source>
</evidence>
<dbReference type="Gene3D" id="3.40.50.720">
    <property type="entry name" value="NAD(P)-binding Rossmann-like Domain"/>
    <property type="match status" value="1"/>
</dbReference>
<dbReference type="FunFam" id="3.40.50.720:FF:000374">
    <property type="entry name" value="3-oxoacyl-(Acyl-carrier-protein) reductase"/>
    <property type="match status" value="1"/>
</dbReference>
<dbReference type="PRINTS" id="PR00080">
    <property type="entry name" value="SDRFAMILY"/>
</dbReference>
<evidence type="ECO:0000313" key="5">
    <source>
        <dbReference type="Proteomes" id="UP000199120"/>
    </source>
</evidence>
<sequence>MTATKVTSTAGAGSAAASTARIAIVTGGSRGLGRNTVLNLAKRGVDTIFTYRANRVEADAVVELVAQAGRRAVALQLDTGDTRAFDAFAQQARDALAQWGADRFDYLVNNAGISHHAAFDATTEDELDSLYNVHFKGVFFLTQKLLPLIRDGGRIVMISSGLTRIAVPGSAPYASMKGAVEVLARYLAKELGPRRIAVNTVAPGAIETDFSGGMVRDNPELNRRVAEMTALGRAGVPDDVGPMIAALLADDNRWVNAQRIEVSGGMVI</sequence>
<keyword evidence="5" id="KW-1185">Reference proteome</keyword>
<evidence type="ECO:0000256" key="1">
    <source>
        <dbReference type="ARBA" id="ARBA00006484"/>
    </source>
</evidence>
<organism evidence="4 5">
    <name type="scientific">Paraburkholderia caballeronis</name>
    <dbReference type="NCBI Taxonomy" id="416943"/>
    <lineage>
        <taxon>Bacteria</taxon>
        <taxon>Pseudomonadati</taxon>
        <taxon>Pseudomonadota</taxon>
        <taxon>Betaproteobacteria</taxon>
        <taxon>Burkholderiales</taxon>
        <taxon>Burkholderiaceae</taxon>
        <taxon>Paraburkholderia</taxon>
    </lineage>
</organism>
<evidence type="ECO:0000256" key="2">
    <source>
        <dbReference type="ARBA" id="ARBA00022857"/>
    </source>
</evidence>
<dbReference type="PRINTS" id="PR00081">
    <property type="entry name" value="GDHRDH"/>
</dbReference>
<dbReference type="OrthoDB" id="9803333at2"/>
<dbReference type="Pfam" id="PF13561">
    <property type="entry name" value="adh_short_C2"/>
    <property type="match status" value="1"/>
</dbReference>
<dbReference type="AlphaFoldDB" id="A0A1H7UHP8"/>
<comment type="similarity">
    <text evidence="1">Belongs to the short-chain dehydrogenases/reductases (SDR) family.</text>
</comment>
<protein>
    <submittedName>
        <fullName evidence="4">NAD(P)-dependent dehydrogenase, short-chain alcohol dehydrogenase family</fullName>
    </submittedName>
</protein>
<dbReference type="PANTHER" id="PTHR42760:SF53">
    <property type="entry name" value="BLR4183 PROTEIN"/>
    <property type="match status" value="1"/>
</dbReference>
<dbReference type="GO" id="GO:0030497">
    <property type="term" value="P:fatty acid elongation"/>
    <property type="evidence" value="ECO:0007669"/>
    <property type="project" value="TreeGrafter"/>
</dbReference>
<dbReference type="InterPro" id="IPR002347">
    <property type="entry name" value="SDR_fam"/>
</dbReference>
<proteinExistence type="inferred from homology"/>
<gene>
    <name evidence="4" type="ORF">SAMN05192542_11929</name>
</gene>
<evidence type="ECO:0000256" key="3">
    <source>
        <dbReference type="ARBA" id="ARBA00023002"/>
    </source>
</evidence>
<name>A0A1H7UHP8_9BURK</name>
<keyword evidence="3" id="KW-0560">Oxidoreductase</keyword>
<dbReference type="SUPFAM" id="SSF51735">
    <property type="entry name" value="NAD(P)-binding Rossmann-fold domains"/>
    <property type="match status" value="1"/>
</dbReference>
<dbReference type="Proteomes" id="UP000199120">
    <property type="component" value="Unassembled WGS sequence"/>
</dbReference>
<accession>A0A1H7UHP8</accession>
<dbReference type="RefSeq" id="WP_090549898.1">
    <property type="nucleotide sequence ID" value="NZ_FNSR01000002.1"/>
</dbReference>
<dbReference type="EMBL" id="FOAJ01000019">
    <property type="protein sequence ID" value="SEL96158.1"/>
    <property type="molecule type" value="Genomic_DNA"/>
</dbReference>